<evidence type="ECO:0008006" key="5">
    <source>
        <dbReference type="Google" id="ProtNLM"/>
    </source>
</evidence>
<feature type="signal peptide" evidence="2">
    <location>
        <begin position="1"/>
        <end position="26"/>
    </location>
</feature>
<evidence type="ECO:0000256" key="1">
    <source>
        <dbReference type="SAM" id="Phobius"/>
    </source>
</evidence>
<keyword evidence="4" id="KW-1185">Reference proteome</keyword>
<proteinExistence type="predicted"/>
<dbReference type="EMBL" id="FAUH01000001">
    <property type="protein sequence ID" value="CUU64956.1"/>
    <property type="molecule type" value="Genomic_DNA"/>
</dbReference>
<evidence type="ECO:0000313" key="3">
    <source>
        <dbReference type="EMBL" id="CUU64956.1"/>
    </source>
</evidence>
<keyword evidence="1" id="KW-1133">Transmembrane helix</keyword>
<dbReference type="RefSeq" id="WP_073883373.1">
    <property type="nucleotide sequence ID" value="NZ_FAUH01000001.1"/>
</dbReference>
<evidence type="ECO:0000313" key="4">
    <source>
        <dbReference type="Proteomes" id="UP000182498"/>
    </source>
</evidence>
<feature type="transmembrane region" description="Helical" evidence="1">
    <location>
        <begin position="68"/>
        <end position="89"/>
    </location>
</feature>
<keyword evidence="1" id="KW-0472">Membrane</keyword>
<reference evidence="4" key="1">
    <citation type="submission" date="2015-11" db="EMBL/GenBank/DDBJ databases">
        <authorList>
            <person name="Dugat-Bony E."/>
        </authorList>
    </citation>
    <scope>NUCLEOTIDE SEQUENCE [LARGE SCALE GENOMIC DNA]</scope>
    <source>
        <strain evidence="4">Mu292</strain>
    </source>
</reference>
<feature type="chain" id="PRO_5007142929" description="Secreted protein" evidence="2">
    <location>
        <begin position="27"/>
        <end position="109"/>
    </location>
</feature>
<accession>A0A110BEU8</accession>
<keyword evidence="2" id="KW-0732">Signal</keyword>
<keyword evidence="1" id="KW-0812">Transmembrane</keyword>
<dbReference type="AlphaFoldDB" id="A0A110BEU8"/>
<protein>
    <recommendedName>
        <fullName evidence="5">Secreted protein</fullName>
    </recommendedName>
</protein>
<name>A0A110BEU8_9CORY</name>
<gene>
    <name evidence="3" type="ORF">CVAR292_00261</name>
</gene>
<dbReference type="Proteomes" id="UP000182498">
    <property type="component" value="Unassembled WGS sequence"/>
</dbReference>
<evidence type="ECO:0000256" key="2">
    <source>
        <dbReference type="SAM" id="SignalP"/>
    </source>
</evidence>
<sequence>MTIKKSLLAVATASTVAIAGAGVANADTKVTDTQLSAEGSLDNFDLDEQLGNAFGSVDDNGDAQLGPAFGALGAIVTAGAAVTGSIMLLPSLDGAIKDFQSWASQYIPQ</sequence>
<organism evidence="3 4">
    <name type="scientific">Corynebacterium variabile</name>
    <dbReference type="NCBI Taxonomy" id="1727"/>
    <lineage>
        <taxon>Bacteria</taxon>
        <taxon>Bacillati</taxon>
        <taxon>Actinomycetota</taxon>
        <taxon>Actinomycetes</taxon>
        <taxon>Mycobacteriales</taxon>
        <taxon>Corynebacteriaceae</taxon>
        <taxon>Corynebacterium</taxon>
    </lineage>
</organism>